<evidence type="ECO:0008006" key="7">
    <source>
        <dbReference type="Google" id="ProtNLM"/>
    </source>
</evidence>
<protein>
    <recommendedName>
        <fullName evidence="7">Metacaspase-1-like</fullName>
    </recommendedName>
</protein>
<accession>A0AA41VK22</accession>
<keyword evidence="6" id="KW-1185">Reference proteome</keyword>
<dbReference type="InterPro" id="IPR005735">
    <property type="entry name" value="Znf_LSD1"/>
</dbReference>
<comment type="caution">
    <text evidence="5">The sequence shown here is derived from an EMBL/GenBank/DDBJ whole genome shotgun (WGS) entry which is preliminary data.</text>
</comment>
<dbReference type="SUPFAM" id="SSF52129">
    <property type="entry name" value="Caspase-like"/>
    <property type="match status" value="1"/>
</dbReference>
<dbReference type="EMBL" id="JAJJMA010205266">
    <property type="protein sequence ID" value="MCL7039810.1"/>
    <property type="molecule type" value="Genomic_DNA"/>
</dbReference>
<dbReference type="AlphaFoldDB" id="A0AA41VK22"/>
<dbReference type="NCBIfam" id="TIGR01053">
    <property type="entry name" value="LSD1"/>
    <property type="match status" value="1"/>
</dbReference>
<dbReference type="GO" id="GO:0005737">
    <property type="term" value="C:cytoplasm"/>
    <property type="evidence" value="ECO:0007669"/>
    <property type="project" value="TreeGrafter"/>
</dbReference>
<dbReference type="GO" id="GO:0006508">
    <property type="term" value="P:proteolysis"/>
    <property type="evidence" value="ECO:0007669"/>
    <property type="project" value="InterPro"/>
</dbReference>
<evidence type="ECO:0000256" key="1">
    <source>
        <dbReference type="ARBA" id="ARBA00009005"/>
    </source>
</evidence>
<dbReference type="InterPro" id="IPR050452">
    <property type="entry name" value="Metacaspase"/>
</dbReference>
<comment type="similarity">
    <text evidence="1">Belongs to the peptidase C14B family.</text>
</comment>
<reference evidence="5" key="1">
    <citation type="submission" date="2022-03" db="EMBL/GenBank/DDBJ databases">
        <title>A functionally conserved STORR gene fusion in Papaver species that diverged 16.8 million years ago.</title>
        <authorList>
            <person name="Catania T."/>
        </authorList>
    </citation>
    <scope>NUCLEOTIDE SEQUENCE</scope>
    <source>
        <strain evidence="5">S-191538</strain>
    </source>
</reference>
<evidence type="ECO:0000259" key="2">
    <source>
        <dbReference type="Pfam" id="PF00656"/>
    </source>
</evidence>
<dbReference type="Proteomes" id="UP001177140">
    <property type="component" value="Unassembled WGS sequence"/>
</dbReference>
<dbReference type="InterPro" id="IPR029030">
    <property type="entry name" value="Caspase-like_dom_sf"/>
</dbReference>
<dbReference type="InterPro" id="IPR011600">
    <property type="entry name" value="Pept_C14_caspase"/>
</dbReference>
<dbReference type="Gene3D" id="3.40.50.12660">
    <property type="match status" value="1"/>
</dbReference>
<proteinExistence type="inferred from homology"/>
<dbReference type="Pfam" id="PF06943">
    <property type="entry name" value="zf-LSD1"/>
    <property type="match status" value="1"/>
</dbReference>
<evidence type="ECO:0000259" key="3">
    <source>
        <dbReference type="Pfam" id="PF06943"/>
    </source>
</evidence>
<dbReference type="PANTHER" id="PTHR48104:SF17">
    <property type="entry name" value="METACASPASE-3"/>
    <property type="match status" value="1"/>
</dbReference>
<evidence type="ECO:0000313" key="5">
    <source>
        <dbReference type="EMBL" id="MCL7042744.1"/>
    </source>
</evidence>
<dbReference type="EMBL" id="JAJJMA010238774">
    <property type="protein sequence ID" value="MCL7042744.1"/>
    <property type="molecule type" value="Genomic_DNA"/>
</dbReference>
<gene>
    <name evidence="5" type="ORF">MKW94_019703</name>
    <name evidence="4" type="ORF">MKW94_019746</name>
</gene>
<evidence type="ECO:0000313" key="6">
    <source>
        <dbReference type="Proteomes" id="UP001177140"/>
    </source>
</evidence>
<organism evidence="5 6">
    <name type="scientific">Papaver nudicaule</name>
    <name type="common">Iceland poppy</name>
    <dbReference type="NCBI Taxonomy" id="74823"/>
    <lineage>
        <taxon>Eukaryota</taxon>
        <taxon>Viridiplantae</taxon>
        <taxon>Streptophyta</taxon>
        <taxon>Embryophyta</taxon>
        <taxon>Tracheophyta</taxon>
        <taxon>Spermatophyta</taxon>
        <taxon>Magnoliopsida</taxon>
        <taxon>Ranunculales</taxon>
        <taxon>Papaveraceae</taxon>
        <taxon>Papaveroideae</taxon>
        <taxon>Papaver</taxon>
    </lineage>
</organism>
<sequence>MAGGRQICNGCGIQLAVPPSAQTIRCSICQTVTSVQPISYSYVQTTTNHDPVRQATRWFKGVLNNVSNTIDSVVASSINNSGSTRPSTYSYYLPIQRPLAFPPVHGKKRALLIGVSYRSRRYELKGSVNDVNCLKFLLIEKLGYPKDSILVLTEDEREWIPTKRNIQRALQWLMEGCKSGDSLVFHYSGHGAQQPNRNGDEVDGFDETICPLDYEKEGMILDDEINSTIVRPLPKGATLHAIIDACHSGTVLDLPYFCRMNKNGYYTWEDHSPPSGAYKGTTGGLALCFSACDDDQTSADTSALSGNAMTGAMTYSFIQAVQSAPGLTYGALLIAMRTAIREAKTGIRFNGPITSVLRKLFHIGLSQEPQLSSSEKFDIYSKRVVL</sequence>
<evidence type="ECO:0000313" key="4">
    <source>
        <dbReference type="EMBL" id="MCL7039810.1"/>
    </source>
</evidence>
<name>A0AA41VK22_PAPNU</name>
<feature type="domain" description="Zinc finger LSD1-type" evidence="3">
    <location>
        <begin position="8"/>
        <end position="32"/>
    </location>
</feature>
<dbReference type="Pfam" id="PF00656">
    <property type="entry name" value="Peptidase_C14"/>
    <property type="match status" value="1"/>
</dbReference>
<feature type="domain" description="Peptidase C14 caspase" evidence="2">
    <location>
        <begin position="107"/>
        <end position="374"/>
    </location>
</feature>
<dbReference type="PANTHER" id="PTHR48104">
    <property type="entry name" value="METACASPASE-4"/>
    <property type="match status" value="1"/>
</dbReference>
<dbReference type="GO" id="GO:0004197">
    <property type="term" value="F:cysteine-type endopeptidase activity"/>
    <property type="evidence" value="ECO:0007669"/>
    <property type="project" value="InterPro"/>
</dbReference>